<dbReference type="PIRSF" id="PIRSF006171">
    <property type="entry name" value="RR_citrat_malat"/>
    <property type="match status" value="1"/>
</dbReference>
<keyword evidence="4 9" id="KW-0902">Two-component regulatory system</keyword>
<sequence>MTDDIRVLVIDDDFRVAGLHRDAVASVPGFTPLEAVHTLDAARQALRAHQPDLLLVDAYLPDGDGIRFVADTERDAFVLSAATDAVTVRRAINAGALAYLAKPFDAVALVDRLRRYARMRNLLGGDAALTQERIDRALSIMAGGAEPATVSRSATEQLILDGLGDDDEASAAEVAERVGISRATAQRHLAALATRGQVEVRLRYGTTGRPEHRYVRVGKR</sequence>
<dbReference type="PROSITE" id="PS50110">
    <property type="entry name" value="RESPONSE_REGULATORY"/>
    <property type="match status" value="1"/>
</dbReference>
<evidence type="ECO:0000313" key="13">
    <source>
        <dbReference type="Proteomes" id="UP000831963"/>
    </source>
</evidence>
<dbReference type="PANTHER" id="PTHR45526:SF1">
    <property type="entry name" value="TRANSCRIPTIONAL REGULATORY PROTEIN DCUR-RELATED"/>
    <property type="match status" value="1"/>
</dbReference>
<dbReference type="InterPro" id="IPR001789">
    <property type="entry name" value="Sig_transdc_resp-reg_receiver"/>
</dbReference>
<dbReference type="InterPro" id="IPR036390">
    <property type="entry name" value="WH_DNA-bd_sf"/>
</dbReference>
<evidence type="ECO:0000256" key="6">
    <source>
        <dbReference type="ARBA" id="ARBA00023125"/>
    </source>
</evidence>
<dbReference type="SMART" id="SM00448">
    <property type="entry name" value="REC"/>
    <property type="match status" value="1"/>
</dbReference>
<evidence type="ECO:0000256" key="9">
    <source>
        <dbReference type="PIRNR" id="PIRNR006171"/>
    </source>
</evidence>
<comment type="subcellular location">
    <subcellularLocation>
        <location evidence="1 9">Cytoplasm</location>
    </subcellularLocation>
</comment>
<dbReference type="InterPro" id="IPR024187">
    <property type="entry name" value="Sig_transdc_resp-reg_cit/mal"/>
</dbReference>
<accession>A0ABY4IMZ8</accession>
<keyword evidence="8 9" id="KW-0804">Transcription</keyword>
<dbReference type="InterPro" id="IPR011006">
    <property type="entry name" value="CheY-like_superfamily"/>
</dbReference>
<dbReference type="Gene3D" id="3.40.50.2300">
    <property type="match status" value="1"/>
</dbReference>
<feature type="modified residue" description="4-aspartylphosphate" evidence="10">
    <location>
        <position position="57"/>
    </location>
</feature>
<keyword evidence="5 9" id="KW-0805">Transcription regulation</keyword>
<evidence type="ECO:0000259" key="11">
    <source>
        <dbReference type="PROSITE" id="PS50110"/>
    </source>
</evidence>
<dbReference type="Proteomes" id="UP000831963">
    <property type="component" value="Chromosome"/>
</dbReference>
<dbReference type="InterPro" id="IPR051271">
    <property type="entry name" value="2C-system_Tx_regulators"/>
</dbReference>
<dbReference type="SUPFAM" id="SSF46785">
    <property type="entry name" value="Winged helix' DNA-binding domain"/>
    <property type="match status" value="1"/>
</dbReference>
<evidence type="ECO:0000256" key="4">
    <source>
        <dbReference type="ARBA" id="ARBA00023012"/>
    </source>
</evidence>
<dbReference type="Pfam" id="PF00072">
    <property type="entry name" value="Response_reg"/>
    <property type="match status" value="1"/>
</dbReference>
<dbReference type="SUPFAM" id="SSF52172">
    <property type="entry name" value="CheY-like"/>
    <property type="match status" value="1"/>
</dbReference>
<dbReference type="EMBL" id="CP078077">
    <property type="protein sequence ID" value="UPL14103.1"/>
    <property type="molecule type" value="Genomic_DNA"/>
</dbReference>
<evidence type="ECO:0000256" key="10">
    <source>
        <dbReference type="PROSITE-ProRule" id="PRU00169"/>
    </source>
</evidence>
<dbReference type="RefSeq" id="WP_247957231.1">
    <property type="nucleotide sequence ID" value="NZ_CP078077.1"/>
</dbReference>
<evidence type="ECO:0000256" key="5">
    <source>
        <dbReference type="ARBA" id="ARBA00023015"/>
    </source>
</evidence>
<evidence type="ECO:0000313" key="12">
    <source>
        <dbReference type="EMBL" id="UPL14103.1"/>
    </source>
</evidence>
<reference evidence="12 13" key="1">
    <citation type="submission" date="2021-06" db="EMBL/GenBank/DDBJ databases">
        <title>Genome-based taxonomic framework of Microbacterium strains isolated from marine environment, the description of four new species and reclassification of four preexisting species.</title>
        <authorList>
            <person name="Lee S.D."/>
            <person name="Kim S.-M."/>
            <person name="Byeon Y.-S."/>
            <person name="Yang H.L."/>
            <person name="Kim I.S."/>
        </authorList>
    </citation>
    <scope>NUCLEOTIDE SEQUENCE [LARGE SCALE GENOMIC DNA]</scope>
    <source>
        <strain evidence="12 13">SSW1-36</strain>
    </source>
</reference>
<name>A0ABY4IMZ8_9MICO</name>
<evidence type="ECO:0000256" key="3">
    <source>
        <dbReference type="ARBA" id="ARBA00022553"/>
    </source>
</evidence>
<dbReference type="Gene3D" id="1.10.10.10">
    <property type="entry name" value="Winged helix-like DNA-binding domain superfamily/Winged helix DNA-binding domain"/>
    <property type="match status" value="1"/>
</dbReference>
<keyword evidence="3 10" id="KW-0597">Phosphoprotein</keyword>
<evidence type="ECO:0000256" key="1">
    <source>
        <dbReference type="ARBA" id="ARBA00004496"/>
    </source>
</evidence>
<feature type="domain" description="Response regulatory" evidence="11">
    <location>
        <begin position="6"/>
        <end position="117"/>
    </location>
</feature>
<gene>
    <name evidence="12" type="ORF">KV396_06280</name>
</gene>
<keyword evidence="13" id="KW-1185">Reference proteome</keyword>
<organism evidence="12 13">
    <name type="scientific">Microbacterium galbinum</name>
    <dbReference type="NCBI Taxonomy" id="2851646"/>
    <lineage>
        <taxon>Bacteria</taxon>
        <taxon>Bacillati</taxon>
        <taxon>Actinomycetota</taxon>
        <taxon>Actinomycetes</taxon>
        <taxon>Micrococcales</taxon>
        <taxon>Microbacteriaceae</taxon>
        <taxon>Microbacterium</taxon>
    </lineage>
</organism>
<evidence type="ECO:0000256" key="2">
    <source>
        <dbReference type="ARBA" id="ARBA00022490"/>
    </source>
</evidence>
<keyword evidence="7 9" id="KW-0010">Activator</keyword>
<keyword evidence="2 9" id="KW-0963">Cytoplasm</keyword>
<dbReference type="PANTHER" id="PTHR45526">
    <property type="entry name" value="TRANSCRIPTIONAL REGULATORY PROTEIN DPIA"/>
    <property type="match status" value="1"/>
</dbReference>
<protein>
    <recommendedName>
        <fullName evidence="9">Transcriptional regulatory protein</fullName>
    </recommendedName>
</protein>
<dbReference type="InterPro" id="IPR005471">
    <property type="entry name" value="Tscrpt_reg_IclR_N"/>
</dbReference>
<dbReference type="InterPro" id="IPR036388">
    <property type="entry name" value="WH-like_DNA-bd_sf"/>
</dbReference>
<evidence type="ECO:0000256" key="7">
    <source>
        <dbReference type="ARBA" id="ARBA00023159"/>
    </source>
</evidence>
<proteinExistence type="predicted"/>
<dbReference type="Pfam" id="PF09339">
    <property type="entry name" value="HTH_IclR"/>
    <property type="match status" value="1"/>
</dbReference>
<evidence type="ECO:0000256" key="8">
    <source>
        <dbReference type="ARBA" id="ARBA00023163"/>
    </source>
</evidence>
<keyword evidence="6 9" id="KW-0238">DNA-binding</keyword>